<accession>A0A5B8Z4G8</accession>
<keyword evidence="1" id="KW-0712">Selenocysteine</keyword>
<dbReference type="RefSeq" id="WP_057776860.1">
    <property type="nucleotide sequence ID" value="NZ_CP042593.1"/>
</dbReference>
<keyword evidence="4" id="KW-1185">Reference proteome</keyword>
<dbReference type="EMBL" id="CP042593">
    <property type="protein sequence ID" value="QED48012.1"/>
    <property type="molecule type" value="Genomic_DNA"/>
</dbReference>
<evidence type="ECO:0000256" key="2">
    <source>
        <dbReference type="ARBA" id="ARBA00023002"/>
    </source>
</evidence>
<evidence type="ECO:0008006" key="5">
    <source>
        <dbReference type="Google" id="ProtNLM"/>
    </source>
</evidence>
<organism evidence="3 4">
    <name type="scientific">Cytobacillus dafuensis</name>
    <name type="common">Bacillus dafuensis</name>
    <dbReference type="NCBI Taxonomy" id="1742359"/>
    <lineage>
        <taxon>Bacteria</taxon>
        <taxon>Bacillati</taxon>
        <taxon>Bacillota</taxon>
        <taxon>Bacilli</taxon>
        <taxon>Bacillales</taxon>
        <taxon>Bacillaceae</taxon>
        <taxon>Cytobacillus</taxon>
    </lineage>
</organism>
<protein>
    <recommendedName>
        <fullName evidence="5">Selenoprotein B glycine/betaine/sarcosine/D-proline reductase</fullName>
    </recommendedName>
</protein>
<name>A0A5B8Z4G8_CYTDA</name>
<evidence type="ECO:0000256" key="1">
    <source>
        <dbReference type="ARBA" id="ARBA00022933"/>
    </source>
</evidence>
<dbReference type="STRING" id="1742359.GCA_001439625_02244"/>
<gene>
    <name evidence="3" type="ORF">FSZ17_12580</name>
</gene>
<evidence type="ECO:0000313" key="3">
    <source>
        <dbReference type="EMBL" id="QED48012.1"/>
    </source>
</evidence>
<dbReference type="OrthoDB" id="1550957at2"/>
<reference evidence="4" key="1">
    <citation type="submission" date="2019-08" db="EMBL/GenBank/DDBJ databases">
        <authorList>
            <person name="Zheng X."/>
        </authorList>
    </citation>
    <scope>NUCLEOTIDE SEQUENCE [LARGE SCALE GENOMIC DNA]</scope>
    <source>
        <strain evidence="4">FJAT-25496</strain>
    </source>
</reference>
<evidence type="ECO:0000313" key="4">
    <source>
        <dbReference type="Proteomes" id="UP000321555"/>
    </source>
</evidence>
<dbReference type="Pfam" id="PF07355">
    <property type="entry name" value="GRDB"/>
    <property type="match status" value="1"/>
</dbReference>
<proteinExistence type="predicted"/>
<dbReference type="GO" id="GO:0050485">
    <property type="term" value="F:oxidoreductase activity, acting on X-H and Y-H to form an X-Y bond, with a disulfide as acceptor"/>
    <property type="evidence" value="ECO:0007669"/>
    <property type="project" value="InterPro"/>
</dbReference>
<keyword evidence="2" id="KW-0560">Oxidoreductase</keyword>
<dbReference type="AlphaFoldDB" id="A0A5B8Z4G8"/>
<dbReference type="KEGG" id="bda:FSZ17_12580"/>
<dbReference type="Proteomes" id="UP000321555">
    <property type="component" value="Chromosome"/>
</dbReference>
<sequence>MANIHSSSKVGFGRKVIFTLAQSKLMGKLIEKYPKLIDRISMKSMKLGRERSGDVPWAPLKRPIEESRVALITTGGIILKSQPPFDLNDSKGDCSYRVIPSDTPSSETVISHLFYDHSDVKVDLEIMFPLATLHRMQREGKVGSIAPRHFSFQGGIHDTSPLVEKTGPEVARSLVNDQVDVAILTPA</sequence>
<dbReference type="InterPro" id="IPR010187">
    <property type="entry name" value="Various_sel_PB"/>
</dbReference>